<proteinExistence type="predicted"/>
<protein>
    <submittedName>
        <fullName evidence="1">Acetaldehyde dehydrogenase</fullName>
    </submittedName>
</protein>
<dbReference type="PIRSF" id="PIRSF009151">
    <property type="entry name" value="DUF779"/>
    <property type="match status" value="1"/>
</dbReference>
<evidence type="ECO:0000313" key="2">
    <source>
        <dbReference type="Proteomes" id="UP000226525"/>
    </source>
</evidence>
<dbReference type="Proteomes" id="UP000226525">
    <property type="component" value="Unassembled WGS sequence"/>
</dbReference>
<accession>A0A2D6YM30</accession>
<dbReference type="InterPro" id="IPR008497">
    <property type="entry name" value="DUF779"/>
</dbReference>
<organism evidence="1 2">
    <name type="scientific">SAR324 cluster bacterium</name>
    <dbReference type="NCBI Taxonomy" id="2024889"/>
    <lineage>
        <taxon>Bacteria</taxon>
        <taxon>Deltaproteobacteria</taxon>
        <taxon>SAR324 cluster</taxon>
    </lineage>
</organism>
<comment type="caution">
    <text evidence="1">The sequence shown here is derived from an EMBL/GenBank/DDBJ whole genome shotgun (WGS) entry which is preliminary data.</text>
</comment>
<dbReference type="Pfam" id="PF05610">
    <property type="entry name" value="DUF779"/>
    <property type="match status" value="1"/>
</dbReference>
<dbReference type="EMBL" id="NZEX01000144">
    <property type="protein sequence ID" value="MAH64220.1"/>
    <property type="molecule type" value="Genomic_DNA"/>
</dbReference>
<gene>
    <name evidence="1" type="ORF">CMN54_12410</name>
</gene>
<reference evidence="2" key="1">
    <citation type="submission" date="2017-09" db="EMBL/GenBank/DDBJ databases">
        <title>The Reconstruction of 2,631 Draft Metagenome-Assembled Genomes from the Global Oceans.</title>
        <authorList>
            <person name="Tully B.J."/>
            <person name="Graham E.D."/>
            <person name="Heidelberg J.F."/>
        </authorList>
    </citation>
    <scope>NUCLEOTIDE SEQUENCE [LARGE SCALE GENOMIC DNA]</scope>
</reference>
<sequence>MDVRATEEALNHIEHLKEKYGQKLLFHQSGGCCDGSSPMCFPEEDFLVGERDVMLGKIGGIPFYIGRDQHDKWKNTNLIIDCVPGIGGMFSLDNGTGKRFLTKSEVCPT</sequence>
<evidence type="ECO:0000313" key="1">
    <source>
        <dbReference type="EMBL" id="MAH64220.1"/>
    </source>
</evidence>
<dbReference type="AlphaFoldDB" id="A0A2D6YM30"/>
<name>A0A2D6YM30_9DELT</name>